<dbReference type="RefSeq" id="XP_040704250.1">
    <property type="nucleotide sequence ID" value="XM_040851766.1"/>
</dbReference>
<feature type="region of interest" description="Disordered" evidence="1">
    <location>
        <begin position="1"/>
        <end position="58"/>
    </location>
</feature>
<gene>
    <name evidence="2" type="ORF">ASPSYDRAFT_87029</name>
</gene>
<dbReference type="PANTHER" id="PTHR40462">
    <property type="entry name" value="CHROMOSOME 1, WHOLE GENOME SHOTGUN SEQUENCE"/>
    <property type="match status" value="1"/>
</dbReference>
<name>A0A1L9TLY8_9EURO</name>
<sequence>MNSNFEKAGANPANQGKGGQTGGGGGQADYLDKGLNQAEQRAGGQYYDADKMKGPNKKITDKIKDKFHETTGHNLPGTK</sequence>
<organism evidence="2 3">
    <name type="scientific">Aspergillus sydowii CBS 593.65</name>
    <dbReference type="NCBI Taxonomy" id="1036612"/>
    <lineage>
        <taxon>Eukaryota</taxon>
        <taxon>Fungi</taxon>
        <taxon>Dikarya</taxon>
        <taxon>Ascomycota</taxon>
        <taxon>Pezizomycotina</taxon>
        <taxon>Eurotiomycetes</taxon>
        <taxon>Eurotiomycetidae</taxon>
        <taxon>Eurotiales</taxon>
        <taxon>Aspergillaceae</taxon>
        <taxon>Aspergillus</taxon>
        <taxon>Aspergillus subgen. Nidulantes</taxon>
    </lineage>
</organism>
<dbReference type="EMBL" id="KV878584">
    <property type="protein sequence ID" value="OJJ60444.1"/>
    <property type="molecule type" value="Genomic_DNA"/>
</dbReference>
<proteinExistence type="predicted"/>
<dbReference type="AlphaFoldDB" id="A0A1L9TLY8"/>
<keyword evidence="3" id="KW-1185">Reference proteome</keyword>
<evidence type="ECO:0000256" key="1">
    <source>
        <dbReference type="SAM" id="MobiDB-lite"/>
    </source>
</evidence>
<dbReference type="PANTHER" id="PTHR40462:SF1">
    <property type="entry name" value="EXPRESSED PROTEIN"/>
    <property type="match status" value="1"/>
</dbReference>
<reference evidence="3" key="1">
    <citation type="journal article" date="2017" name="Genome Biol.">
        <title>Comparative genomics reveals high biological diversity and specific adaptations in the industrially and medically important fungal genus Aspergillus.</title>
        <authorList>
            <person name="de Vries R.P."/>
            <person name="Riley R."/>
            <person name="Wiebenga A."/>
            <person name="Aguilar-Osorio G."/>
            <person name="Amillis S."/>
            <person name="Uchima C.A."/>
            <person name="Anderluh G."/>
            <person name="Asadollahi M."/>
            <person name="Askin M."/>
            <person name="Barry K."/>
            <person name="Battaglia E."/>
            <person name="Bayram O."/>
            <person name="Benocci T."/>
            <person name="Braus-Stromeyer S.A."/>
            <person name="Caldana C."/>
            <person name="Canovas D."/>
            <person name="Cerqueira G.C."/>
            <person name="Chen F."/>
            <person name="Chen W."/>
            <person name="Choi C."/>
            <person name="Clum A."/>
            <person name="Dos Santos R.A."/>
            <person name="Damasio A.R."/>
            <person name="Diallinas G."/>
            <person name="Emri T."/>
            <person name="Fekete E."/>
            <person name="Flipphi M."/>
            <person name="Freyberg S."/>
            <person name="Gallo A."/>
            <person name="Gournas C."/>
            <person name="Habgood R."/>
            <person name="Hainaut M."/>
            <person name="Harispe M.L."/>
            <person name="Henrissat B."/>
            <person name="Hilden K.S."/>
            <person name="Hope R."/>
            <person name="Hossain A."/>
            <person name="Karabika E."/>
            <person name="Karaffa L."/>
            <person name="Karanyi Z."/>
            <person name="Krasevec N."/>
            <person name="Kuo A."/>
            <person name="Kusch H."/>
            <person name="LaButti K."/>
            <person name="Lagendijk E.L."/>
            <person name="Lapidus A."/>
            <person name="Levasseur A."/>
            <person name="Lindquist E."/>
            <person name="Lipzen A."/>
            <person name="Logrieco A.F."/>
            <person name="MacCabe A."/>
            <person name="Maekelae M.R."/>
            <person name="Malavazi I."/>
            <person name="Melin P."/>
            <person name="Meyer V."/>
            <person name="Mielnichuk N."/>
            <person name="Miskei M."/>
            <person name="Molnar A.P."/>
            <person name="Mule G."/>
            <person name="Ngan C.Y."/>
            <person name="Orejas M."/>
            <person name="Orosz E."/>
            <person name="Ouedraogo J.P."/>
            <person name="Overkamp K.M."/>
            <person name="Park H.-S."/>
            <person name="Perrone G."/>
            <person name="Piumi F."/>
            <person name="Punt P.J."/>
            <person name="Ram A.F."/>
            <person name="Ramon A."/>
            <person name="Rauscher S."/>
            <person name="Record E."/>
            <person name="Riano-Pachon D.M."/>
            <person name="Robert V."/>
            <person name="Roehrig J."/>
            <person name="Ruller R."/>
            <person name="Salamov A."/>
            <person name="Salih N.S."/>
            <person name="Samson R.A."/>
            <person name="Sandor E."/>
            <person name="Sanguinetti M."/>
            <person name="Schuetze T."/>
            <person name="Sepcic K."/>
            <person name="Shelest E."/>
            <person name="Sherlock G."/>
            <person name="Sophianopoulou V."/>
            <person name="Squina F.M."/>
            <person name="Sun H."/>
            <person name="Susca A."/>
            <person name="Todd R.B."/>
            <person name="Tsang A."/>
            <person name="Unkles S.E."/>
            <person name="van de Wiele N."/>
            <person name="van Rossen-Uffink D."/>
            <person name="Oliveira J.V."/>
            <person name="Vesth T.C."/>
            <person name="Visser J."/>
            <person name="Yu J.-H."/>
            <person name="Zhou M."/>
            <person name="Andersen M.R."/>
            <person name="Archer D.B."/>
            <person name="Baker S.E."/>
            <person name="Benoit I."/>
            <person name="Brakhage A.A."/>
            <person name="Braus G.H."/>
            <person name="Fischer R."/>
            <person name="Frisvad J.C."/>
            <person name="Goldman G.H."/>
            <person name="Houbraken J."/>
            <person name="Oakley B."/>
            <person name="Pocsi I."/>
            <person name="Scazzocchio C."/>
            <person name="Seiboth B."/>
            <person name="vanKuyk P.A."/>
            <person name="Wortman J."/>
            <person name="Dyer P.S."/>
            <person name="Grigoriev I.V."/>
        </authorList>
    </citation>
    <scope>NUCLEOTIDE SEQUENCE [LARGE SCALE GENOMIC DNA]</scope>
    <source>
        <strain evidence="3">CBS 593.65</strain>
    </source>
</reference>
<dbReference type="GeneID" id="63767839"/>
<feature type="compositionally biased region" description="Basic and acidic residues" evidence="1">
    <location>
        <begin position="48"/>
        <end position="58"/>
    </location>
</feature>
<evidence type="ECO:0000313" key="3">
    <source>
        <dbReference type="Proteomes" id="UP000184356"/>
    </source>
</evidence>
<dbReference type="Proteomes" id="UP000184356">
    <property type="component" value="Unassembled WGS sequence"/>
</dbReference>
<dbReference type="OrthoDB" id="3050608at2759"/>
<dbReference type="VEuPathDB" id="FungiDB:ASPSYDRAFT_87029"/>
<accession>A0A1L9TLY8</accession>
<protein>
    <submittedName>
        <fullName evidence="2">Uncharacterized protein</fullName>
    </submittedName>
</protein>
<evidence type="ECO:0000313" key="2">
    <source>
        <dbReference type="EMBL" id="OJJ60444.1"/>
    </source>
</evidence>
<feature type="compositionally biased region" description="Gly residues" evidence="1">
    <location>
        <begin position="16"/>
        <end position="27"/>
    </location>
</feature>